<proteinExistence type="predicted"/>
<dbReference type="STRING" id="548476.cauri_2261"/>
<protein>
    <submittedName>
        <fullName evidence="1">Putative secreted protein</fullName>
    </submittedName>
</protein>
<keyword evidence="2" id="KW-1185">Reference proteome</keyword>
<dbReference type="AlphaFoldDB" id="C3PJG6"/>
<name>C3PJG6_CORA7</name>
<accession>C3PJG6</accession>
<dbReference type="KEGG" id="car:cauri_2261"/>
<dbReference type="Proteomes" id="UP000002077">
    <property type="component" value="Chromosome"/>
</dbReference>
<gene>
    <name evidence="1" type="ordered locus">cauri_2261</name>
</gene>
<evidence type="ECO:0000313" key="1">
    <source>
        <dbReference type="EMBL" id="ACP33852.1"/>
    </source>
</evidence>
<reference evidence="1 2" key="1">
    <citation type="journal article" date="2010" name="BMC Genomics">
        <title>Complete genome sequence and lifestyle of black-pigmented Corynebacterium aurimucosum ATCC 700975 (formerly C. nigricans CN-1) isolated from a vaginal swab of a woman with spontaneous abortion.</title>
        <authorList>
            <person name="Trost E."/>
            <person name="Gotker S."/>
            <person name="Schneider J."/>
            <person name="Schneiker-Bekel S."/>
            <person name="Szczepanowski R."/>
            <person name="Tilker A."/>
            <person name="Viehoever P."/>
            <person name="Arnold W."/>
            <person name="Bekel T."/>
            <person name="Blom J."/>
            <person name="Gartemann K.H."/>
            <person name="Linke B."/>
            <person name="Goesmann A."/>
            <person name="Puhler A."/>
            <person name="Shukla S.K."/>
            <person name="Tauch A."/>
        </authorList>
    </citation>
    <scope>NUCLEOTIDE SEQUENCE [LARGE SCALE GENOMIC DNA]</scope>
    <source>
        <strain evidence="2">ATCC 700975 / DSM 44827 / CIP 107346 / CN-1</strain>
    </source>
</reference>
<sequence length="44" mass="4560">MSSVLFDAFNLSSAIALDFSGIAAIMQPLVQVAKGASQLIGMFV</sequence>
<dbReference type="RefSeq" id="WP_010188786.1">
    <property type="nucleotide sequence ID" value="NC_012590.1"/>
</dbReference>
<dbReference type="EMBL" id="CP001601">
    <property type="protein sequence ID" value="ACP33852.1"/>
    <property type="molecule type" value="Genomic_DNA"/>
</dbReference>
<dbReference type="GeneID" id="79382413"/>
<dbReference type="HOGENOM" id="CLU_3214955_0_0_11"/>
<evidence type="ECO:0000313" key="2">
    <source>
        <dbReference type="Proteomes" id="UP000002077"/>
    </source>
</evidence>
<organism evidence="1 2">
    <name type="scientific">Corynebacterium aurimucosum (strain ATCC 700975 / DSM 44827 / CIP 107346 / CN-1)</name>
    <name type="common">Corynebacterium nigricans</name>
    <dbReference type="NCBI Taxonomy" id="548476"/>
    <lineage>
        <taxon>Bacteria</taxon>
        <taxon>Bacillati</taxon>
        <taxon>Actinomycetota</taxon>
        <taxon>Actinomycetes</taxon>
        <taxon>Mycobacteriales</taxon>
        <taxon>Corynebacteriaceae</taxon>
        <taxon>Corynebacterium</taxon>
    </lineage>
</organism>